<dbReference type="InterPro" id="IPR045670">
    <property type="entry name" value="DUF5916"/>
</dbReference>
<dbReference type="EMBL" id="JBHTBN010000002">
    <property type="protein sequence ID" value="MFC7357194.1"/>
    <property type="molecule type" value="Genomic_DNA"/>
</dbReference>
<proteinExistence type="predicted"/>
<feature type="domain" description="DUF5916" evidence="2">
    <location>
        <begin position="228"/>
        <end position="801"/>
    </location>
</feature>
<feature type="domain" description="Carbohydrate-binding" evidence="1">
    <location>
        <begin position="36"/>
        <end position="178"/>
    </location>
</feature>
<dbReference type="Gene3D" id="2.60.40.1190">
    <property type="match status" value="1"/>
</dbReference>
<dbReference type="SUPFAM" id="SSF49344">
    <property type="entry name" value="CBD9-like"/>
    <property type="match status" value="1"/>
</dbReference>
<comment type="caution">
    <text evidence="3">The sequence shown here is derived from an EMBL/GenBank/DDBJ whole genome shotgun (WGS) entry which is preliminary data.</text>
</comment>
<accession>A0ABW2MQP1</accession>
<name>A0ABW2MQP1_9FLAO</name>
<evidence type="ECO:0000259" key="1">
    <source>
        <dbReference type="Pfam" id="PF06452"/>
    </source>
</evidence>
<evidence type="ECO:0000313" key="4">
    <source>
        <dbReference type="Proteomes" id="UP001596415"/>
    </source>
</evidence>
<dbReference type="Proteomes" id="UP001596415">
    <property type="component" value="Unassembled WGS sequence"/>
</dbReference>
<protein>
    <submittedName>
        <fullName evidence="3">DUF5916 domain-containing protein</fullName>
    </submittedName>
</protein>
<organism evidence="3 4">
    <name type="scientific">Jejudonia soesokkakensis</name>
    <dbReference type="NCBI Taxonomy" id="1323432"/>
    <lineage>
        <taxon>Bacteria</taxon>
        <taxon>Pseudomonadati</taxon>
        <taxon>Bacteroidota</taxon>
        <taxon>Flavobacteriia</taxon>
        <taxon>Flavobacteriales</taxon>
        <taxon>Flavobacteriaceae</taxon>
        <taxon>Jejudonia</taxon>
    </lineage>
</organism>
<keyword evidence="4" id="KW-1185">Reference proteome</keyword>
<dbReference type="RefSeq" id="WP_380217040.1">
    <property type="nucleotide sequence ID" value="NZ_JBHTBN010000002.1"/>
</dbReference>
<dbReference type="Pfam" id="PF06452">
    <property type="entry name" value="CBM9_1"/>
    <property type="match status" value="1"/>
</dbReference>
<evidence type="ECO:0000313" key="3">
    <source>
        <dbReference type="EMBL" id="MFC7357194.1"/>
    </source>
</evidence>
<dbReference type="Pfam" id="PF19313">
    <property type="entry name" value="DUF5916"/>
    <property type="match status" value="1"/>
</dbReference>
<evidence type="ECO:0000259" key="2">
    <source>
        <dbReference type="Pfam" id="PF19313"/>
    </source>
</evidence>
<gene>
    <name evidence="3" type="ORF">ACFQO1_05820</name>
</gene>
<reference evidence="4" key="1">
    <citation type="journal article" date="2019" name="Int. J. Syst. Evol. Microbiol.">
        <title>The Global Catalogue of Microorganisms (GCM) 10K type strain sequencing project: providing services to taxonomists for standard genome sequencing and annotation.</title>
        <authorList>
            <consortium name="The Broad Institute Genomics Platform"/>
            <consortium name="The Broad Institute Genome Sequencing Center for Infectious Disease"/>
            <person name="Wu L."/>
            <person name="Ma J."/>
        </authorList>
    </citation>
    <scope>NUCLEOTIDE SEQUENCE [LARGE SCALE GENOMIC DNA]</scope>
    <source>
        <strain evidence="4">CGMCC 1.16306</strain>
    </source>
</reference>
<dbReference type="CDD" id="cd09618">
    <property type="entry name" value="CBM9_like_2"/>
    <property type="match status" value="1"/>
</dbReference>
<dbReference type="InterPro" id="IPR010502">
    <property type="entry name" value="Carb-bd_dom_fam9"/>
</dbReference>
<sequence>MKQSLLAICMVAFCFISKAQEKKQLHIQRTDNAPKIDGILDDSVWSTAEKAQDFIQFRPTPGVKDSEENKTVVQMTYDDTALYIAAYLYDDPSKIAKQLSSRDNFGNADFFGIILNPNNDAQNDTEFFLFASGTQADAIANPTVGEDFGWNSVWDSAVSINEDGWSLEMKIPYRCLRFDNTNLETWGVQFHRRFRRDESQYVWNEIDISKGLIGQYHGELKGLTNLEPPTRLAFYPFVSTVQNNFEGVYESNFNAGLDVKFGITENFTLDATLIPDFSQAGFDNVSLNLGPFEQTFSERRQFFTEGVDLFNKANLFFSRRVGSAPITDPVTSANEEVVDFPESVKVLNAIKVSGRTQNGLGLGFFNSFTEKAEAIIEQIDTGERRREVVEPFTNYNIVVVDQQFNGNSSIGLINTNVTREGHFRDANVTALSANIMNKRNTYAIRSDVKMSNLNLMTGNETGFSTFFAARKAHGNFRYSFDHSYADTEFDPNDLGLQFRNNYNNFGIDINYRTFEPSGKWNRYFANFYVNYTRLADPSTFTGFGLGVSANGQTTKLSNMGFNLNLNPGRQFDYFEPRRAGSFFITENRANINGWWNSNDNKKLALSANAGVETLFEEGRDYVNYWLGFGPRYRFNDKFIVSYFVYREYYTGDRGYVTQVEDDVIFGDRHREEIEQTMSASYNFNPRNTLSLTLRNYWAVVEYDRQLFSLQENGRVTNTTGYTTSNIGYDPNVNFTTWNFDLSYSWQFAPGSFLTALYRNQLFNFDSAARDSYAESLGTLFDQPINHTLSVKLQYFLDYNQIPALLQGNKKGKNKV</sequence>